<evidence type="ECO:0000313" key="2">
    <source>
        <dbReference type="Proteomes" id="UP000182314"/>
    </source>
</evidence>
<name>A0AA94H1J7_9ENTR</name>
<dbReference type="RefSeq" id="WP_254779926.1">
    <property type="nucleotide sequence ID" value="NZ_FOKO01000002.1"/>
</dbReference>
<reference evidence="1 2" key="1">
    <citation type="submission" date="2016-10" db="EMBL/GenBank/DDBJ databases">
        <authorList>
            <person name="Varghese N."/>
            <person name="Submissions S."/>
        </authorList>
    </citation>
    <scope>NUCLEOTIDE SEQUENCE [LARGE SCALE GENOMIC DNA]</scope>
    <source>
        <strain evidence="1 2">CGMCC 1.7012</strain>
    </source>
</reference>
<evidence type="ECO:0000313" key="1">
    <source>
        <dbReference type="EMBL" id="SFB97671.1"/>
    </source>
</evidence>
<sequence>MMLVIDLYARKKKGCRTTCSIASDSNTVLMYNIALAVQIMPRSSDIIHAFYQTIQVELSGRLTVNTGEFVHQLAAVNFDWTRSEANDWIKSHTRNFRDITPHHGEDRLWFMFNPNGGEVSDYGLSFATTGLY</sequence>
<organism evidence="1 2">
    <name type="scientific">Kosakonia oryzae</name>
    <dbReference type="NCBI Taxonomy" id="497725"/>
    <lineage>
        <taxon>Bacteria</taxon>
        <taxon>Pseudomonadati</taxon>
        <taxon>Pseudomonadota</taxon>
        <taxon>Gammaproteobacteria</taxon>
        <taxon>Enterobacterales</taxon>
        <taxon>Enterobacteriaceae</taxon>
        <taxon>Kosakonia</taxon>
    </lineage>
</organism>
<dbReference type="Proteomes" id="UP000182314">
    <property type="component" value="Unassembled WGS sequence"/>
</dbReference>
<proteinExistence type="predicted"/>
<accession>A0AA94H1J7</accession>
<comment type="caution">
    <text evidence="1">The sequence shown here is derived from an EMBL/GenBank/DDBJ whole genome shotgun (WGS) entry which is preliminary data.</text>
</comment>
<gene>
    <name evidence="1" type="ORF">SAMN05216286_1187</name>
</gene>
<protein>
    <submittedName>
        <fullName evidence="1">Uncharacterized protein</fullName>
    </submittedName>
</protein>
<dbReference type="AlphaFoldDB" id="A0AA94H1J7"/>
<dbReference type="EMBL" id="FOKO01000002">
    <property type="protein sequence ID" value="SFB97671.1"/>
    <property type="molecule type" value="Genomic_DNA"/>
</dbReference>